<evidence type="ECO:0000313" key="2">
    <source>
        <dbReference type="EMBL" id="CAL1587298.1"/>
    </source>
</evidence>
<gene>
    <name evidence="2" type="ORF">KC01_LOCUS17266</name>
</gene>
<protein>
    <submittedName>
        <fullName evidence="2">Uncharacterized protein</fullName>
    </submittedName>
</protein>
<dbReference type="GO" id="GO:0014069">
    <property type="term" value="C:postsynaptic density"/>
    <property type="evidence" value="ECO:0007669"/>
    <property type="project" value="TreeGrafter"/>
</dbReference>
<proteinExistence type="predicted"/>
<evidence type="ECO:0000313" key="3">
    <source>
        <dbReference type="Proteomes" id="UP001497482"/>
    </source>
</evidence>
<dbReference type="EMBL" id="OZ035840">
    <property type="protein sequence ID" value="CAL1587298.1"/>
    <property type="molecule type" value="Genomic_DNA"/>
</dbReference>
<name>A0AAV2KEJ9_KNICA</name>
<dbReference type="InterPro" id="IPR051569">
    <property type="entry name" value="SHANK"/>
</dbReference>
<sequence>MQRPVGPQHQAWRWDSWLAELGDGAWLCYGPFNHAVGTNSQGGRLGSLALVLPVKSAAWDSTPSYFRLSFGLGAMDIVPFKRVGPTSRLSLDSCYVSWPEYVSADGTKHQREFGLRRGYRVSAVGPYSRRKCWISWLWYVPFKFSAGRTNIRLSLASVAMSVASGSNFSGEFVDYVASVRSPLSSERGTNIRHVFDLRGYERVRTNISPAPAAAAAAAAPAAAPAAAAAPGQTVGQRRRLYSAVPGRVFVATRSHSAQGEREIGFSKGDRVKGQSVTA</sequence>
<dbReference type="Proteomes" id="UP001497482">
    <property type="component" value="Chromosome 18"/>
</dbReference>
<dbReference type="PANTHER" id="PTHR24135">
    <property type="entry name" value="SH3 AND MULTIPLE ANKYRIN REPEAT DOMAINS PROTEIN"/>
    <property type="match status" value="1"/>
</dbReference>
<organism evidence="2 3">
    <name type="scientific">Knipowitschia caucasica</name>
    <name type="common">Caucasian dwarf goby</name>
    <name type="synonym">Pomatoschistus caucasicus</name>
    <dbReference type="NCBI Taxonomy" id="637954"/>
    <lineage>
        <taxon>Eukaryota</taxon>
        <taxon>Metazoa</taxon>
        <taxon>Chordata</taxon>
        <taxon>Craniata</taxon>
        <taxon>Vertebrata</taxon>
        <taxon>Euteleostomi</taxon>
        <taxon>Actinopterygii</taxon>
        <taxon>Neopterygii</taxon>
        <taxon>Teleostei</taxon>
        <taxon>Neoteleostei</taxon>
        <taxon>Acanthomorphata</taxon>
        <taxon>Gobiaria</taxon>
        <taxon>Gobiiformes</taxon>
        <taxon>Gobioidei</taxon>
        <taxon>Gobiidae</taxon>
        <taxon>Gobiinae</taxon>
        <taxon>Knipowitschia</taxon>
    </lineage>
</organism>
<dbReference type="GO" id="GO:0043197">
    <property type="term" value="C:dendritic spine"/>
    <property type="evidence" value="ECO:0007669"/>
    <property type="project" value="TreeGrafter"/>
</dbReference>
<evidence type="ECO:0000256" key="1">
    <source>
        <dbReference type="SAM" id="MobiDB-lite"/>
    </source>
</evidence>
<feature type="region of interest" description="Disordered" evidence="1">
    <location>
        <begin position="258"/>
        <end position="278"/>
    </location>
</feature>
<dbReference type="GO" id="GO:0030160">
    <property type="term" value="F:synaptic receptor adaptor activity"/>
    <property type="evidence" value="ECO:0007669"/>
    <property type="project" value="TreeGrafter"/>
</dbReference>
<accession>A0AAV2KEJ9</accession>
<dbReference type="GO" id="GO:0045211">
    <property type="term" value="C:postsynaptic membrane"/>
    <property type="evidence" value="ECO:0007669"/>
    <property type="project" value="TreeGrafter"/>
</dbReference>
<dbReference type="PANTHER" id="PTHR24135:SF3">
    <property type="entry name" value="SH3 AND MULTIPLE ANKYRIN REPEAT DOMAINS PROTEIN 1"/>
    <property type="match status" value="1"/>
</dbReference>
<dbReference type="AlphaFoldDB" id="A0AAV2KEJ9"/>
<feature type="compositionally biased region" description="Basic and acidic residues" evidence="1">
    <location>
        <begin position="258"/>
        <end position="272"/>
    </location>
</feature>
<reference evidence="2 3" key="1">
    <citation type="submission" date="2024-04" db="EMBL/GenBank/DDBJ databases">
        <authorList>
            <person name="Waldvogel A.-M."/>
            <person name="Schoenle A."/>
        </authorList>
    </citation>
    <scope>NUCLEOTIDE SEQUENCE [LARGE SCALE GENOMIC DNA]</scope>
</reference>
<keyword evidence="3" id="KW-1185">Reference proteome</keyword>
<dbReference type="GO" id="GO:0035255">
    <property type="term" value="F:ionotropic glutamate receptor binding"/>
    <property type="evidence" value="ECO:0007669"/>
    <property type="project" value="TreeGrafter"/>
</dbReference>